<reference evidence="2" key="1">
    <citation type="submission" date="2022-08" db="EMBL/GenBank/DDBJ databases">
        <title>Novel sulphate-reducing endosymbionts in the free-living metamonad Anaeramoeba.</title>
        <authorList>
            <person name="Jerlstrom-Hultqvist J."/>
            <person name="Cepicka I."/>
            <person name="Gallot-Lavallee L."/>
            <person name="Salas-Leiva D."/>
            <person name="Curtis B.A."/>
            <person name="Zahonova K."/>
            <person name="Pipaliya S."/>
            <person name="Dacks J."/>
            <person name="Roger A.J."/>
        </authorList>
    </citation>
    <scope>NUCLEOTIDE SEQUENCE</scope>
    <source>
        <strain evidence="2">Busselton2</strain>
    </source>
</reference>
<evidence type="ECO:0000256" key="1">
    <source>
        <dbReference type="SAM" id="MobiDB-lite"/>
    </source>
</evidence>
<evidence type="ECO:0000313" key="3">
    <source>
        <dbReference type="Proteomes" id="UP001146793"/>
    </source>
</evidence>
<accession>A0AAV7ZR85</accession>
<feature type="region of interest" description="Disordered" evidence="1">
    <location>
        <begin position="118"/>
        <end position="143"/>
    </location>
</feature>
<dbReference type="EMBL" id="JANTQA010000023">
    <property type="protein sequence ID" value="KAJ3443351.1"/>
    <property type="molecule type" value="Genomic_DNA"/>
</dbReference>
<gene>
    <name evidence="2" type="ORF">M0812_09188</name>
</gene>
<evidence type="ECO:0000313" key="2">
    <source>
        <dbReference type="EMBL" id="KAJ3443351.1"/>
    </source>
</evidence>
<feature type="compositionally biased region" description="Basic residues" evidence="1">
    <location>
        <begin position="29"/>
        <end position="39"/>
    </location>
</feature>
<name>A0AAV7ZR85_9EUKA</name>
<dbReference type="AlphaFoldDB" id="A0AAV7ZR85"/>
<feature type="compositionally biased region" description="Polar residues" evidence="1">
    <location>
        <begin position="121"/>
        <end position="132"/>
    </location>
</feature>
<organism evidence="2 3">
    <name type="scientific">Anaeramoeba flamelloides</name>
    <dbReference type="NCBI Taxonomy" id="1746091"/>
    <lineage>
        <taxon>Eukaryota</taxon>
        <taxon>Metamonada</taxon>
        <taxon>Anaeramoebidae</taxon>
        <taxon>Anaeramoeba</taxon>
    </lineage>
</organism>
<feature type="compositionally biased region" description="Polar residues" evidence="1">
    <location>
        <begin position="80"/>
        <end position="99"/>
    </location>
</feature>
<dbReference type="Proteomes" id="UP001146793">
    <property type="component" value="Unassembled WGS sequence"/>
</dbReference>
<proteinExistence type="predicted"/>
<protein>
    <submittedName>
        <fullName evidence="2">Uncharacterized protein</fullName>
    </submittedName>
</protein>
<feature type="compositionally biased region" description="Acidic residues" evidence="1">
    <location>
        <begin position="45"/>
        <end position="56"/>
    </location>
</feature>
<feature type="compositionally biased region" description="Basic and acidic residues" evidence="1">
    <location>
        <begin position="1"/>
        <end position="10"/>
    </location>
</feature>
<feature type="region of interest" description="Disordered" evidence="1">
    <location>
        <begin position="1"/>
        <end position="99"/>
    </location>
</feature>
<comment type="caution">
    <text evidence="2">The sequence shown here is derived from an EMBL/GenBank/DDBJ whole genome shotgun (WGS) entry which is preliminary data.</text>
</comment>
<sequence length="163" mass="19239">MEMVLEHQEQEGLNIKTNTNNNKFEKQYRIKYNKKKQNKHKEEEKEKEEEETETETETEKETENNEEEEEKSQEDYNFIETESSNSNGLLNTQAFSNEPTSILQSEFEIEMDSDLEESIKPMSNNGNESSFVDNLPFSPPNRTKCPLIMDNNFLKIIEQINEK</sequence>